<comment type="caution">
    <text evidence="3">The sequence shown here is derived from an EMBL/GenBank/DDBJ whole genome shotgun (WGS) entry which is preliminary data.</text>
</comment>
<feature type="compositionally biased region" description="Low complexity" evidence="1">
    <location>
        <begin position="198"/>
        <end position="233"/>
    </location>
</feature>
<evidence type="ECO:0000256" key="2">
    <source>
        <dbReference type="SAM" id="SignalP"/>
    </source>
</evidence>
<feature type="chain" id="PRO_5042085801" evidence="2">
    <location>
        <begin position="17"/>
        <end position="273"/>
    </location>
</feature>
<name>A0AAE0WY61_9PEZI</name>
<keyword evidence="4" id="KW-1185">Reference proteome</keyword>
<evidence type="ECO:0000313" key="3">
    <source>
        <dbReference type="EMBL" id="KAK3680101.1"/>
    </source>
</evidence>
<accession>A0AAE0WY61</accession>
<feature type="region of interest" description="Disordered" evidence="1">
    <location>
        <begin position="144"/>
        <end position="166"/>
    </location>
</feature>
<proteinExistence type="predicted"/>
<reference evidence="3" key="1">
    <citation type="submission" date="2023-07" db="EMBL/GenBank/DDBJ databases">
        <title>Black Yeasts Isolated from many extreme environments.</title>
        <authorList>
            <person name="Coleine C."/>
            <person name="Stajich J.E."/>
            <person name="Selbmann L."/>
        </authorList>
    </citation>
    <scope>NUCLEOTIDE SEQUENCE</scope>
    <source>
        <strain evidence="3">CCFEE 5485</strain>
    </source>
</reference>
<dbReference type="EMBL" id="JAUTXT010000001">
    <property type="protein sequence ID" value="KAK3680101.1"/>
    <property type="molecule type" value="Genomic_DNA"/>
</dbReference>
<evidence type="ECO:0000256" key="1">
    <source>
        <dbReference type="SAM" id="MobiDB-lite"/>
    </source>
</evidence>
<evidence type="ECO:0000313" key="4">
    <source>
        <dbReference type="Proteomes" id="UP001274830"/>
    </source>
</evidence>
<organism evidence="3 4">
    <name type="scientific">Recurvomyces mirabilis</name>
    <dbReference type="NCBI Taxonomy" id="574656"/>
    <lineage>
        <taxon>Eukaryota</taxon>
        <taxon>Fungi</taxon>
        <taxon>Dikarya</taxon>
        <taxon>Ascomycota</taxon>
        <taxon>Pezizomycotina</taxon>
        <taxon>Dothideomycetes</taxon>
        <taxon>Dothideomycetidae</taxon>
        <taxon>Mycosphaerellales</taxon>
        <taxon>Teratosphaeriaceae</taxon>
        <taxon>Recurvomyces</taxon>
    </lineage>
</organism>
<gene>
    <name evidence="3" type="ORF">LTR78_000478</name>
</gene>
<keyword evidence="2" id="KW-0732">Signal</keyword>
<feature type="signal peptide" evidence="2">
    <location>
        <begin position="1"/>
        <end position="16"/>
    </location>
</feature>
<dbReference type="AlphaFoldDB" id="A0AAE0WY61"/>
<sequence length="273" mass="26443">MRSILALLALPAATLAVSLVDFPPRVTGLSSSCQSVYTQVIDGCSNSDFASAKSCSPGCIDALQAMTGPVQQACSSDTNVGGTVINAFLHNAGTGAICGNAASVLATMSSAAPSSTVAESSSAAPTSSVVSSAALMSTTAASSSAVESTISSSDSTDSTADSSTSSEITTSSSSIILSGTSTASPLATTTATSTATASHTTSSALIVDTSSSPSSSSHKPSATGNSQNGDNSNSGGGSPFDSISNQASAGNALEVLSYGVAGICGLVFAMVWL</sequence>
<dbReference type="Proteomes" id="UP001274830">
    <property type="component" value="Unassembled WGS sequence"/>
</dbReference>
<feature type="region of interest" description="Disordered" evidence="1">
    <location>
        <begin position="198"/>
        <end position="242"/>
    </location>
</feature>
<protein>
    <submittedName>
        <fullName evidence="3">Uncharacterized protein</fullName>
    </submittedName>
</protein>